<dbReference type="Pfam" id="PF13875">
    <property type="entry name" value="DUF4202"/>
    <property type="match status" value="1"/>
</dbReference>
<name>A0A362WX21_9FLAO</name>
<comment type="caution">
    <text evidence="1">The sequence shown here is derived from an EMBL/GenBank/DDBJ whole genome shotgun (WGS) entry which is preliminary data.</text>
</comment>
<proteinExistence type="predicted"/>
<dbReference type="SUPFAM" id="SSF109604">
    <property type="entry name" value="HD-domain/PDEase-like"/>
    <property type="match status" value="1"/>
</dbReference>
<organism evidence="1 2">
    <name type="scientific">Jejuia pallidilutea</name>
    <dbReference type="NCBI Taxonomy" id="504487"/>
    <lineage>
        <taxon>Bacteria</taxon>
        <taxon>Pseudomonadati</taxon>
        <taxon>Bacteroidota</taxon>
        <taxon>Flavobacteriia</taxon>
        <taxon>Flavobacteriales</taxon>
        <taxon>Flavobacteriaceae</taxon>
        <taxon>Jejuia</taxon>
    </lineage>
</organism>
<reference evidence="1 2" key="1">
    <citation type="submission" date="2018-02" db="EMBL/GenBank/DDBJ databases">
        <title>Genomic Encyclopedia of Archaeal and Bacterial Type Strains, Phase II (KMG-II): from individual species to whole genera.</title>
        <authorList>
            <person name="Goeker M."/>
        </authorList>
    </citation>
    <scope>NUCLEOTIDE SEQUENCE [LARGE SCALE GENOMIC DNA]</scope>
    <source>
        <strain evidence="1 2">DSM 21165</strain>
    </source>
</reference>
<dbReference type="PANTHER" id="PTHR41729">
    <property type="entry name" value="GLUTAMYL-TRNA SYNTHETASE"/>
    <property type="match status" value="1"/>
</dbReference>
<dbReference type="EMBL" id="PVEO01000015">
    <property type="protein sequence ID" value="PQV45057.1"/>
    <property type="molecule type" value="Genomic_DNA"/>
</dbReference>
<evidence type="ECO:0000313" key="2">
    <source>
        <dbReference type="Proteomes" id="UP000251545"/>
    </source>
</evidence>
<gene>
    <name evidence="1" type="ORF">CLV33_11523</name>
</gene>
<dbReference type="InterPro" id="IPR025255">
    <property type="entry name" value="DUF4202"/>
</dbReference>
<accession>A0A362WX21</accession>
<protein>
    <submittedName>
        <fullName evidence="1">Uncharacterized protein DUF4202</fullName>
    </submittedName>
</protein>
<sequence length="206" mass="24525">MYIAFYNKNDISMKPTRFETAIALIDKVNSEDVNTYQVAGMAYPKELLYSQRMTRKLLQFEPNASKALQIAARAQHICRWRIPRDEYPMDRVGYLKWRETLKKMHADLTTEILKQVDYDAEYIDRIRNIILKKRIKKNEESQTIEDTICLVFLDYYFEEFAEKHPDEKVIDILQKTWKKMSERGRNEALKLSFSERSTKLIHSALS</sequence>
<dbReference type="Proteomes" id="UP000251545">
    <property type="component" value="Unassembled WGS sequence"/>
</dbReference>
<dbReference type="AlphaFoldDB" id="A0A362WX21"/>
<evidence type="ECO:0000313" key="1">
    <source>
        <dbReference type="EMBL" id="PQV45057.1"/>
    </source>
</evidence>
<dbReference type="PANTHER" id="PTHR41729:SF1">
    <property type="entry name" value="GLUTAMYL-TRNA SYNTHETASE"/>
    <property type="match status" value="1"/>
</dbReference>